<dbReference type="InterPro" id="IPR021315">
    <property type="entry name" value="Gap/Sap"/>
</dbReference>
<dbReference type="Proteomes" id="UP000460435">
    <property type="component" value="Unassembled WGS sequence"/>
</dbReference>
<gene>
    <name evidence="2" type="ORF">F7O44_20320</name>
</gene>
<feature type="transmembrane region" description="Helical" evidence="1">
    <location>
        <begin position="78"/>
        <end position="96"/>
    </location>
</feature>
<dbReference type="AlphaFoldDB" id="A0A7K3M7X8"/>
<protein>
    <submittedName>
        <fullName evidence="2">GAP family protein</fullName>
    </submittedName>
</protein>
<dbReference type="Pfam" id="PF11139">
    <property type="entry name" value="SfLAP"/>
    <property type="match status" value="1"/>
</dbReference>
<evidence type="ECO:0000256" key="1">
    <source>
        <dbReference type="SAM" id="Phobius"/>
    </source>
</evidence>
<feature type="transmembrane region" description="Helical" evidence="1">
    <location>
        <begin position="42"/>
        <end position="63"/>
    </location>
</feature>
<keyword evidence="1" id="KW-0472">Membrane</keyword>
<comment type="caution">
    <text evidence="2">The sequence shown here is derived from an EMBL/GenBank/DDBJ whole genome shotgun (WGS) entry which is preliminary data.</text>
</comment>
<keyword evidence="1" id="KW-1133">Transmembrane helix</keyword>
<feature type="transmembrane region" description="Helical" evidence="1">
    <location>
        <begin position="159"/>
        <end position="180"/>
    </location>
</feature>
<feature type="transmembrane region" description="Helical" evidence="1">
    <location>
        <begin position="201"/>
        <end position="219"/>
    </location>
</feature>
<proteinExistence type="predicted"/>
<keyword evidence="1" id="KW-0812">Transmembrane</keyword>
<accession>A0A7K3M7X8</accession>
<feature type="transmembrane region" description="Helical" evidence="1">
    <location>
        <begin position="116"/>
        <end position="139"/>
    </location>
</feature>
<reference evidence="2 3" key="1">
    <citation type="submission" date="2019-11" db="EMBL/GenBank/DDBJ databases">
        <authorList>
            <person name="Li X.-J."/>
            <person name="Feng X.-M."/>
        </authorList>
    </citation>
    <scope>NUCLEOTIDE SEQUENCE [LARGE SCALE GENOMIC DNA]</scope>
    <source>
        <strain evidence="2 3">XMNu-373</strain>
    </source>
</reference>
<keyword evidence="3" id="KW-1185">Reference proteome</keyword>
<name>A0A7K3M7X8_9ACTN</name>
<evidence type="ECO:0000313" key="2">
    <source>
        <dbReference type="EMBL" id="NDL59421.1"/>
    </source>
</evidence>
<dbReference type="RefSeq" id="WP_162452107.1">
    <property type="nucleotide sequence ID" value="NZ_WLZY01000007.1"/>
</dbReference>
<dbReference type="EMBL" id="WLZY01000007">
    <property type="protein sequence ID" value="NDL59421.1"/>
    <property type="molecule type" value="Genomic_DNA"/>
</dbReference>
<organism evidence="2 3">
    <name type="scientific">Phytoactinopolyspora mesophila</name>
    <dbReference type="NCBI Taxonomy" id="2650750"/>
    <lineage>
        <taxon>Bacteria</taxon>
        <taxon>Bacillati</taxon>
        <taxon>Actinomycetota</taxon>
        <taxon>Actinomycetes</taxon>
        <taxon>Jiangellales</taxon>
        <taxon>Jiangellaceae</taxon>
        <taxon>Phytoactinopolyspora</taxon>
    </lineage>
</organism>
<evidence type="ECO:0000313" key="3">
    <source>
        <dbReference type="Proteomes" id="UP000460435"/>
    </source>
</evidence>
<sequence>MGPDVVLPVFGLAILDTMSPAVLGVSLFVLLSGRRRVAGPLLVFLATVALFYFAVGVGLMFGLDAVLENIGDVTESRAAMWVQAGVGAALLGYALLPRRYRSRRRRVRSEPKEIRIPVMVGLGLGAGLLEVGMVLPYMAAIGIMTAADLSIAQWVPLVAGYNVIMVTPPLIIYFAHRLAGDRVAPRMRRWRERLRDESGETLAWIAGILGALLLLNALGELF</sequence>
<feature type="transmembrane region" description="Helical" evidence="1">
    <location>
        <begin position="6"/>
        <end position="30"/>
    </location>
</feature>